<gene>
    <name evidence="4" type="ORF">ODALV1_LOCUS29219</name>
</gene>
<feature type="repeat" description="TPR" evidence="3">
    <location>
        <begin position="562"/>
        <end position="595"/>
    </location>
</feature>
<name>A0ABP1S3G9_9HEXA</name>
<evidence type="ECO:0000313" key="4">
    <source>
        <dbReference type="EMBL" id="CAL8143002.1"/>
    </source>
</evidence>
<dbReference type="InterPro" id="IPR011990">
    <property type="entry name" value="TPR-like_helical_dom_sf"/>
</dbReference>
<feature type="repeat" description="TPR" evidence="3">
    <location>
        <begin position="596"/>
        <end position="629"/>
    </location>
</feature>
<evidence type="ECO:0000256" key="2">
    <source>
        <dbReference type="ARBA" id="ARBA00022803"/>
    </source>
</evidence>
<dbReference type="PROSITE" id="PS50005">
    <property type="entry name" value="TPR"/>
    <property type="match status" value="3"/>
</dbReference>
<dbReference type="SUPFAM" id="SSF48452">
    <property type="entry name" value="TPR-like"/>
    <property type="match status" value="3"/>
</dbReference>
<evidence type="ECO:0000256" key="3">
    <source>
        <dbReference type="PROSITE-ProRule" id="PRU00339"/>
    </source>
</evidence>
<keyword evidence="2 3" id="KW-0802">TPR repeat</keyword>
<reference evidence="4 5" key="1">
    <citation type="submission" date="2024-08" db="EMBL/GenBank/DDBJ databases">
        <authorList>
            <person name="Cucini C."/>
            <person name="Frati F."/>
        </authorList>
    </citation>
    <scope>NUCLEOTIDE SEQUENCE [LARGE SCALE GENOMIC DNA]</scope>
</reference>
<dbReference type="PANTHER" id="PTHR15704">
    <property type="entry name" value="SUPERKILLER 3 PROTEIN-RELATED"/>
    <property type="match status" value="1"/>
</dbReference>
<dbReference type="InterPro" id="IPR039226">
    <property type="entry name" value="Ski3/TTC37"/>
</dbReference>
<sequence length="1358" mass="154414">MSKLDAKEIKQLLKEAKENLKKDDYMGAAKACKTVLKKEPENFQANLLLGTSFREQGKYQQALEAYKKSIQADGSQVYGWQGVISVYEKQNIKSHPDLMDAYKRVATFFEKDDKQKYIENTLKLAHILISHQDNAKALKVIARLGKSVGLNVEIAQLLVQLLNTTNSSTRTKDDDELYTSALEVLVTETPQPAEETYRKYFSQLFRSEQYGKLALHCIGMQAQWNRFYSPMDWICRLYLESRIEHAQLVNIGGIEKITDILFKIHPSSRFGYFARGKYLIEEACKYVEGCNWINNALESVFNVHASLILVRGKLKIGDYEGAMEEAEKAIVNCNNDNLADKEDFQILFELLYLEGLIGTNDNERANEKRLKLEETFKEKPDHPQIVTYLDLNVRTVLKRKELSELKSMINLFDTVTSLDGLPLWRLDFYRAVYEASKTGEKFGPYIQSCLETHNNIPEFMLESAVFLYDYEEYEVAAVILTSLVATPAGRSHPHSWKYLAQLADLEGDLQKAAKYFKRSYDINLDSDVGALLCDIYHELGEVQAKKELLIDAKKRVRKTKSKWVWSRLGLMYLQEGNLIEAVESLQSAIRVDLEDGFLWEALADAYFYRGSLQAALRCYRKAIEHDVDSIYPKMRISAIFQFLEEEDKSIAGLKELVEEYPNNAPLHVELARLYCWVAGEKMKENFDKGAISSVEHGLECVVKAIIYSEKTMLLPWLMVGDYSVTLGDLPEETELQIPLLLVNSSMEVTDHQEMMKLERVNLKQFKEVGTKALLQALQIFTSSEDSNQNSQELFGYINHQLTLSYYKRSCTISEEEPRRHLQLTAMHYCKKAIAKCSSNSLYWNTLGLIAFHLGDPALSQHCYIRSLQCDPNNVVAWGNLGVLYLQKEQYILAHKAFSKGQSVAPVYANSWIGQGLCAEALQPTEAPDLFRHACLLKPHPFAIVSYGNAICNLLLNPEGDKSEDHQYWYWHLLTRMDAVTHLYDLISRIERRAATPQLFNLKGVIAGWNGFYQTALDSFNTALKLAVESNDSYQLSNKDRFTIQSNKVSGLVALKMFPEAKEELVKFPDLDASGLTNAALALYKLDDMNTSIGMYQQILELPGNEKKKPDVKIALALLANQTTGVDSAKTILFGKDMMKNSRALLTLGAIAVAQNDLQLLRAVIHELGSFRWIPSLASDIAFIQVCYEILQKSIKSAVNVVLKFIHMYPTNPKLYALASQVIIAYNLENVHVSVPRHLALCTLKVARIVGTSREESLFASKHSGIVSLTYLVESNVKIAVMATLKAIRCYPEQRDNWAVLACAYWMEYSKTKSQRLFLNVINILEREINLGLCSERIRDWMMAFRKEIGKYSGISSSL</sequence>
<dbReference type="PANTHER" id="PTHR15704:SF7">
    <property type="entry name" value="SUPERKILLER COMPLEX PROTEIN 3"/>
    <property type="match status" value="1"/>
</dbReference>
<dbReference type="Gene3D" id="1.25.40.10">
    <property type="entry name" value="Tetratricopeptide repeat domain"/>
    <property type="match status" value="4"/>
</dbReference>
<evidence type="ECO:0000313" key="5">
    <source>
        <dbReference type="Proteomes" id="UP001642540"/>
    </source>
</evidence>
<keyword evidence="1" id="KW-0677">Repeat</keyword>
<proteinExistence type="predicted"/>
<organism evidence="4 5">
    <name type="scientific">Orchesella dallaii</name>
    <dbReference type="NCBI Taxonomy" id="48710"/>
    <lineage>
        <taxon>Eukaryota</taxon>
        <taxon>Metazoa</taxon>
        <taxon>Ecdysozoa</taxon>
        <taxon>Arthropoda</taxon>
        <taxon>Hexapoda</taxon>
        <taxon>Collembola</taxon>
        <taxon>Entomobryomorpha</taxon>
        <taxon>Entomobryoidea</taxon>
        <taxon>Orchesellidae</taxon>
        <taxon>Orchesellinae</taxon>
        <taxon>Orchesella</taxon>
    </lineage>
</organism>
<dbReference type="SMART" id="SM00028">
    <property type="entry name" value="TPR"/>
    <property type="match status" value="9"/>
</dbReference>
<dbReference type="Proteomes" id="UP001642540">
    <property type="component" value="Unassembled WGS sequence"/>
</dbReference>
<dbReference type="EMBL" id="CAXLJM020000151">
    <property type="protein sequence ID" value="CAL8143002.1"/>
    <property type="molecule type" value="Genomic_DNA"/>
</dbReference>
<protein>
    <recommendedName>
        <fullName evidence="6">Tetratricopeptide repeat protein 37</fullName>
    </recommendedName>
</protein>
<evidence type="ECO:0008006" key="6">
    <source>
        <dbReference type="Google" id="ProtNLM"/>
    </source>
</evidence>
<keyword evidence="5" id="KW-1185">Reference proteome</keyword>
<dbReference type="InterPro" id="IPR019734">
    <property type="entry name" value="TPR_rpt"/>
</dbReference>
<feature type="repeat" description="TPR" evidence="3">
    <location>
        <begin position="43"/>
        <end position="76"/>
    </location>
</feature>
<accession>A0ABP1S3G9</accession>
<dbReference type="Pfam" id="PF13431">
    <property type="entry name" value="TPR_17"/>
    <property type="match status" value="1"/>
</dbReference>
<comment type="caution">
    <text evidence="4">The sequence shown here is derived from an EMBL/GenBank/DDBJ whole genome shotgun (WGS) entry which is preliminary data.</text>
</comment>
<dbReference type="Pfam" id="PF13432">
    <property type="entry name" value="TPR_16"/>
    <property type="match status" value="1"/>
</dbReference>
<dbReference type="Pfam" id="PF13181">
    <property type="entry name" value="TPR_8"/>
    <property type="match status" value="1"/>
</dbReference>
<evidence type="ECO:0000256" key="1">
    <source>
        <dbReference type="ARBA" id="ARBA00022737"/>
    </source>
</evidence>